<dbReference type="PANTHER" id="PTHR43100:SF1">
    <property type="entry name" value="GLUTAMATE SYNTHASE [NADPH] SMALL CHAIN"/>
    <property type="match status" value="1"/>
</dbReference>
<evidence type="ECO:0000313" key="8">
    <source>
        <dbReference type="Proteomes" id="UP000019102"/>
    </source>
</evidence>
<evidence type="ECO:0000256" key="2">
    <source>
        <dbReference type="ARBA" id="ARBA00023002"/>
    </source>
</evidence>
<dbReference type="FunFam" id="3.50.50.60:FF:000160">
    <property type="entry name" value="Glutamate synthase (NADPH)"/>
    <property type="match status" value="1"/>
</dbReference>
<dbReference type="SUPFAM" id="SSF51971">
    <property type="entry name" value="Nucleotide-binding domain"/>
    <property type="match status" value="1"/>
</dbReference>
<dbReference type="GO" id="GO:0006537">
    <property type="term" value="P:glutamate biosynthetic process"/>
    <property type="evidence" value="ECO:0007669"/>
    <property type="project" value="UniProtKB-KW"/>
</dbReference>
<feature type="domain" description="Dihydroprymidine dehydrogenase" evidence="6">
    <location>
        <begin position="24"/>
        <end position="142"/>
    </location>
</feature>
<dbReference type="SUPFAM" id="SSF46548">
    <property type="entry name" value="alpha-helical ferredoxin"/>
    <property type="match status" value="1"/>
</dbReference>
<dbReference type="Pfam" id="PF07992">
    <property type="entry name" value="Pyr_redox_2"/>
    <property type="match status" value="1"/>
</dbReference>
<reference evidence="7 8" key="1">
    <citation type="journal article" date="2014" name="Genome Announc.">
        <title>Draft Genome Sequence of the Boron-Tolerant and Moderately Halotolerant Bacterium Gracilibacillus boraciitolerans JCM 21714T.</title>
        <authorList>
            <person name="Ahmed I."/>
            <person name="Oshima K."/>
            <person name="Suda W."/>
            <person name="Kitamura K."/>
            <person name="Iida T."/>
            <person name="Ohmori Y."/>
            <person name="Fujiwara T."/>
            <person name="Hattori M."/>
            <person name="Ohkuma M."/>
        </authorList>
    </citation>
    <scope>NUCLEOTIDE SEQUENCE [LARGE SCALE GENOMIC DNA]</scope>
    <source>
        <strain evidence="7 8">JCM 21714</strain>
    </source>
</reference>
<dbReference type="RefSeq" id="WP_035721227.1">
    <property type="nucleotide sequence ID" value="NZ_BAVS01000001.1"/>
</dbReference>
<dbReference type="InterPro" id="IPR009051">
    <property type="entry name" value="Helical_ferredxn"/>
</dbReference>
<sequence length="500" mass="55509">MGGKATGFMDYERQTANERDPLTRIQDWKEYSAPFSDEVAKTQGARCMDCGTPFCHIGMDIEGGVTSGCPVYNLIPEWNDLVYKGKWKEALERLLKTNNFPEFTGRVCPAPCEGSCTVAINDPAVTIKNIEQKIIDKGFEEGWIQPRVPSFKTDKSVAIIGSGPAGLAAADQLNRAGHHVTVYERADRAGGLLTYGIPNMKLDKDVVERRVQLLRDEGVTFVLNTEVGKDISAAEIKDQFDSVILCTGAQKHRDLPIEGREGKGVRFAMDYLTRSTEHLLDNSVQVEAELDASGKDVIIIGGGDTGADCIATALRQGAKSIVQFGKHPQLPIKRSEENLWPAYPQVYSLEYAHKEAKKKFGEDIREYTIQTKKFVNDENGKLKELHTIQMKKTRDENGLFVFEEIPGTEKVWPAQLVLIAIGFEGAEQPVLEAFNVKTERNRVKAAYSDFRTNVEHVFAAGDARRGQSLIVWAINEGREVAHHVDTYLMGETALPSVANM</sequence>
<evidence type="ECO:0000259" key="5">
    <source>
        <dbReference type="Pfam" id="PF07992"/>
    </source>
</evidence>
<dbReference type="Pfam" id="PF14691">
    <property type="entry name" value="Fer4_20"/>
    <property type="match status" value="1"/>
</dbReference>
<comment type="caution">
    <text evidence="7">The sequence shown here is derived from an EMBL/GenBank/DDBJ whole genome shotgun (WGS) entry which is preliminary data.</text>
</comment>
<dbReference type="GO" id="GO:0051536">
    <property type="term" value="F:iron-sulfur cluster binding"/>
    <property type="evidence" value="ECO:0007669"/>
    <property type="project" value="InterPro"/>
</dbReference>
<dbReference type="Gene3D" id="3.50.50.60">
    <property type="entry name" value="FAD/NAD(P)-binding domain"/>
    <property type="match status" value="2"/>
</dbReference>
<accession>W4VDK6</accession>
<comment type="pathway">
    <text evidence="4">Amino-acid biosynthesis.</text>
</comment>
<organism evidence="7 8">
    <name type="scientific">Gracilibacillus boraciitolerans JCM 21714</name>
    <dbReference type="NCBI Taxonomy" id="1298598"/>
    <lineage>
        <taxon>Bacteria</taxon>
        <taxon>Bacillati</taxon>
        <taxon>Bacillota</taxon>
        <taxon>Bacilli</taxon>
        <taxon>Bacillales</taxon>
        <taxon>Bacillaceae</taxon>
        <taxon>Gracilibacillus</taxon>
    </lineage>
</organism>
<dbReference type="AlphaFoldDB" id="W4VDK6"/>
<dbReference type="OrthoDB" id="9803192at2"/>
<dbReference type="NCBIfam" id="TIGR01317">
    <property type="entry name" value="GOGAT_sm_gam"/>
    <property type="match status" value="1"/>
</dbReference>
<dbReference type="Gene3D" id="1.10.1060.10">
    <property type="entry name" value="Alpha-helical ferredoxin"/>
    <property type="match status" value="1"/>
</dbReference>
<dbReference type="InterPro" id="IPR006005">
    <property type="entry name" value="Glut_synth_ssu1"/>
</dbReference>
<protein>
    <submittedName>
        <fullName evidence="7">Glutamate synthase [NADPH] small chain</fullName>
    </submittedName>
</protein>
<keyword evidence="3" id="KW-0314">Glutamate biosynthesis</keyword>
<name>W4VDK6_9BACI</name>
<dbReference type="PANTHER" id="PTHR43100">
    <property type="entry name" value="GLUTAMATE SYNTHASE [NADPH] SMALL CHAIN"/>
    <property type="match status" value="1"/>
</dbReference>
<proteinExistence type="predicted"/>
<keyword evidence="2" id="KW-0560">Oxidoreductase</keyword>
<dbReference type="PRINTS" id="PR00419">
    <property type="entry name" value="ADXRDTASE"/>
</dbReference>
<dbReference type="InterPro" id="IPR028261">
    <property type="entry name" value="DPD_II"/>
</dbReference>
<keyword evidence="1" id="KW-0028">Amino-acid biosynthesis</keyword>
<dbReference type="EMBL" id="BAVS01000001">
    <property type="protein sequence ID" value="GAE91470.1"/>
    <property type="molecule type" value="Genomic_DNA"/>
</dbReference>
<evidence type="ECO:0000256" key="3">
    <source>
        <dbReference type="ARBA" id="ARBA00023164"/>
    </source>
</evidence>
<evidence type="ECO:0000256" key="4">
    <source>
        <dbReference type="ARBA" id="ARBA00029440"/>
    </source>
</evidence>
<dbReference type="InterPro" id="IPR051394">
    <property type="entry name" value="Glutamate_Synthase"/>
</dbReference>
<dbReference type="InterPro" id="IPR023753">
    <property type="entry name" value="FAD/NAD-binding_dom"/>
</dbReference>
<dbReference type="InterPro" id="IPR036188">
    <property type="entry name" value="FAD/NAD-bd_sf"/>
</dbReference>
<dbReference type="Proteomes" id="UP000019102">
    <property type="component" value="Unassembled WGS sequence"/>
</dbReference>
<evidence type="ECO:0000313" key="7">
    <source>
        <dbReference type="EMBL" id="GAE91470.1"/>
    </source>
</evidence>
<dbReference type="eggNOG" id="COG0493">
    <property type="taxonomic scope" value="Bacteria"/>
</dbReference>
<dbReference type="GO" id="GO:0016639">
    <property type="term" value="F:oxidoreductase activity, acting on the CH-NH2 group of donors, NAD or NADP as acceptor"/>
    <property type="evidence" value="ECO:0007669"/>
    <property type="project" value="InterPro"/>
</dbReference>
<feature type="domain" description="FAD/NAD(P)-binding" evidence="5">
    <location>
        <begin position="156"/>
        <end position="477"/>
    </location>
</feature>
<evidence type="ECO:0000259" key="6">
    <source>
        <dbReference type="Pfam" id="PF14691"/>
    </source>
</evidence>
<keyword evidence="8" id="KW-1185">Reference proteome</keyword>
<gene>
    <name evidence="7" type="ORF">JCM21714_420</name>
</gene>
<evidence type="ECO:0000256" key="1">
    <source>
        <dbReference type="ARBA" id="ARBA00022605"/>
    </source>
</evidence>
<dbReference type="STRING" id="1298598.JCM21714_420"/>